<reference evidence="5" key="1">
    <citation type="submission" date="2020-09" db="EMBL/GenBank/DDBJ databases">
        <authorList>
            <person name="Kikuchi T."/>
        </authorList>
    </citation>
    <scope>NUCLEOTIDE SEQUENCE</scope>
    <source>
        <strain evidence="5">SH1</strain>
    </source>
</reference>
<evidence type="ECO:0000313" key="5">
    <source>
        <dbReference type="EMBL" id="CAD5224103.1"/>
    </source>
</evidence>
<organism evidence="5 6">
    <name type="scientific">Bursaphelenchus okinawaensis</name>
    <dbReference type="NCBI Taxonomy" id="465554"/>
    <lineage>
        <taxon>Eukaryota</taxon>
        <taxon>Metazoa</taxon>
        <taxon>Ecdysozoa</taxon>
        <taxon>Nematoda</taxon>
        <taxon>Chromadorea</taxon>
        <taxon>Rhabditida</taxon>
        <taxon>Tylenchina</taxon>
        <taxon>Tylenchomorpha</taxon>
        <taxon>Aphelenchoidea</taxon>
        <taxon>Aphelenchoididae</taxon>
        <taxon>Bursaphelenchus</taxon>
    </lineage>
</organism>
<proteinExistence type="predicted"/>
<dbReference type="Proteomes" id="UP000614601">
    <property type="component" value="Unassembled WGS sequence"/>
</dbReference>
<protein>
    <recommendedName>
        <fullName evidence="4">KANL2-like probable zinc-finger domain-containing protein</fullName>
    </recommendedName>
</protein>
<dbReference type="Proteomes" id="UP000783686">
    <property type="component" value="Unassembled WGS sequence"/>
</dbReference>
<name>A0A811LAB5_9BILA</name>
<evidence type="ECO:0000259" key="4">
    <source>
        <dbReference type="Pfam" id="PF13891"/>
    </source>
</evidence>
<dbReference type="GO" id="GO:0005634">
    <property type="term" value="C:nucleus"/>
    <property type="evidence" value="ECO:0007669"/>
    <property type="project" value="UniProtKB-SubCell"/>
</dbReference>
<feature type="domain" description="KANL2-like probable zinc-finger" evidence="4">
    <location>
        <begin position="306"/>
        <end position="340"/>
    </location>
</feature>
<gene>
    <name evidence="5" type="ORF">BOKJ2_LOCUS10873</name>
</gene>
<dbReference type="AlphaFoldDB" id="A0A811LAB5"/>
<dbReference type="Pfam" id="PF13891">
    <property type="entry name" value="zf-C3HC3H_KANSL2"/>
    <property type="match status" value="1"/>
</dbReference>
<evidence type="ECO:0000313" key="6">
    <source>
        <dbReference type="Proteomes" id="UP000614601"/>
    </source>
</evidence>
<evidence type="ECO:0000256" key="3">
    <source>
        <dbReference type="SAM" id="MobiDB-lite"/>
    </source>
</evidence>
<evidence type="ECO:0000256" key="2">
    <source>
        <dbReference type="ARBA" id="ARBA00023242"/>
    </source>
</evidence>
<evidence type="ECO:0000256" key="1">
    <source>
        <dbReference type="ARBA" id="ARBA00004123"/>
    </source>
</evidence>
<dbReference type="EMBL" id="CAJFDH010000005">
    <property type="protein sequence ID" value="CAD5224103.1"/>
    <property type="molecule type" value="Genomic_DNA"/>
</dbReference>
<keyword evidence="6" id="KW-1185">Reference proteome</keyword>
<dbReference type="EMBL" id="CAJFCW020000005">
    <property type="protein sequence ID" value="CAG9119606.1"/>
    <property type="molecule type" value="Genomic_DNA"/>
</dbReference>
<feature type="compositionally biased region" description="Polar residues" evidence="3">
    <location>
        <begin position="1"/>
        <end position="27"/>
    </location>
</feature>
<keyword evidence="2" id="KW-0539">Nucleus</keyword>
<comment type="subcellular location">
    <subcellularLocation>
        <location evidence="1">Nucleus</location>
    </subcellularLocation>
</comment>
<dbReference type="OrthoDB" id="283815at2759"/>
<feature type="region of interest" description="Disordered" evidence="3">
    <location>
        <begin position="1"/>
        <end position="30"/>
    </location>
</feature>
<sequence length="688" mass="78083">MALDEPSTSFSAKSVLTNREHTSNNTEPRGYRPCQYVSNLLIQCKNYINDDCTTANTSQKPEATDELSHFCDKHVNHINAIRAHAKKTRSVIDPGYKPVNRNEDDELFEDLRLEGLHVYDPCCSESYINSSENPLRMAVYMTDKEVARQYDMALERTLEKLKCMRELVLDRFKEHIKSKPTCKKEQRKYKLVVRNQKEKAILERLRNDKLYGVPGPLVLPYIEKAERKHAYEKKGVKVPSRMWLTDPGRDADTFKCDFVEKTEITPDANAQYRSQLLYNASTEDTVVSVINSIVDYVERRNGGVKETKCSRMRVPMTDYCTNHIHQDPQQKIFVKCKQCSNYCLPLEDGYCKLHVVHRRPAILPMAPVVHPHATTSVVGTQLTNGPPQKIQKVAMNGWRQSQLLEPSLSVRADYTLSPVPKTEQSKPERKSATIVESNDLNLNFPKSSVVQVISRKPVPLPGRRLLKVPALLPETVYNVEQKKLALEDGSTIIDEDVPLDELEKQVKSAYEEKRVSGNGVANGPASSFHYSRVVDNRVLQRNRTHVPATIQTGSSTIRQQSIHSHNLAFDFINTSARTRPFMSSDETKALARQTELMPPQPRRTMNRGGRRNVMVRPQMPMTRPRTLQYAHPVMPSINPPYCIQPPTVSNIVRHASPLTTSGNGVRPKTPISYVKNGSKNVAVHALTR</sequence>
<accession>A0A811LAB5</accession>
<comment type="caution">
    <text evidence="5">The sequence shown here is derived from an EMBL/GenBank/DDBJ whole genome shotgun (WGS) entry which is preliminary data.</text>
</comment>
<dbReference type="InterPro" id="IPR025927">
    <property type="entry name" value="Znf_KANL2-like"/>
</dbReference>